<name>A0A5E6RAD3_PSEFL</name>
<sequence length="107" mass="12137" precursor="true">MNRRKTHFTFGGSGAPQDDGDEYVFCGTSLIEGDFTTKEGMVTCKRCIKALAAHHEAHQMDMEKRKAELYDEVWTLAKTLGWMNVTDALRYAGPAGDYYKQLREVQP</sequence>
<reference evidence="1 3" key="2">
    <citation type="submission" date="2024-03" db="EMBL/GenBank/DDBJ databases">
        <authorList>
            <person name="Alaster D. Moffat"/>
            <person name="Govind Chandra"/>
            <person name="Andrew W. Truman"/>
        </authorList>
    </citation>
    <scope>NUCLEOTIDE SEQUENCE [LARGE SCALE GENOMIC DNA]</scope>
    <source>
        <strain evidence="1">PS652</strain>
    </source>
</reference>
<dbReference type="EMBL" id="OZ024668">
    <property type="protein sequence ID" value="CAK9889162.1"/>
    <property type="molecule type" value="Genomic_DNA"/>
</dbReference>
<dbReference type="AlphaFoldDB" id="A0A5E6RAD3"/>
<proteinExistence type="predicted"/>
<evidence type="ECO:0000313" key="3">
    <source>
        <dbReference type="Proteomes" id="UP000326595"/>
    </source>
</evidence>
<dbReference type="EMBL" id="CABVHG010000007">
    <property type="protein sequence ID" value="VVM65764.1"/>
    <property type="molecule type" value="Genomic_DNA"/>
</dbReference>
<dbReference type="RefSeq" id="WP_150776792.1">
    <property type="nucleotide sequence ID" value="NZ_OZ024668.1"/>
</dbReference>
<reference evidence="2" key="1">
    <citation type="submission" date="2019-09" db="EMBL/GenBank/DDBJ databases">
        <authorList>
            <person name="Chandra G."/>
            <person name="Truman W A."/>
        </authorList>
    </citation>
    <scope>NUCLEOTIDE SEQUENCE [LARGE SCALE GENOMIC DNA]</scope>
    <source>
        <strain evidence="2">PS652</strain>
    </source>
</reference>
<accession>A0A5E6RAD3</accession>
<organism evidence="2">
    <name type="scientific">Pseudomonas fluorescens</name>
    <dbReference type="NCBI Taxonomy" id="294"/>
    <lineage>
        <taxon>Bacteria</taxon>
        <taxon>Pseudomonadati</taxon>
        <taxon>Pseudomonadota</taxon>
        <taxon>Gammaproteobacteria</taxon>
        <taxon>Pseudomonadales</taxon>
        <taxon>Pseudomonadaceae</taxon>
        <taxon>Pseudomonas</taxon>
    </lineage>
</organism>
<evidence type="ECO:0000313" key="1">
    <source>
        <dbReference type="EMBL" id="CAK9889162.1"/>
    </source>
</evidence>
<dbReference type="Proteomes" id="UP000326595">
    <property type="component" value="Chromosome"/>
</dbReference>
<protein>
    <submittedName>
        <fullName evidence="2">Uncharacterized protein</fullName>
    </submittedName>
</protein>
<evidence type="ECO:0000313" key="2">
    <source>
        <dbReference type="EMBL" id="VVM65764.1"/>
    </source>
</evidence>
<gene>
    <name evidence="2" type="ORF">PS652_01515</name>
    <name evidence="1" type="ORF">PS652_01991</name>
</gene>